<reference evidence="2 3" key="1">
    <citation type="submission" date="2017-08" db="EMBL/GenBank/DDBJ databases">
        <title>Infants hospitalized years apart are colonized by the same room-sourced microbial strains.</title>
        <authorList>
            <person name="Brooks B."/>
            <person name="Olm M.R."/>
            <person name="Firek B.A."/>
            <person name="Baker R."/>
            <person name="Thomas B.C."/>
            <person name="Morowitz M.J."/>
            <person name="Banfield J.F."/>
        </authorList>
    </citation>
    <scope>NUCLEOTIDE SEQUENCE [LARGE SCALE GENOMIC DNA]</scope>
    <source>
        <strain evidence="2">S2_005_002_R2_34</strain>
    </source>
</reference>
<accession>A0A2W5N0N6</accession>
<protein>
    <submittedName>
        <fullName evidence="2">Uncharacterized protein</fullName>
    </submittedName>
</protein>
<dbReference type="EMBL" id="QFPW01000019">
    <property type="protein sequence ID" value="PZQ47022.1"/>
    <property type="molecule type" value="Genomic_DNA"/>
</dbReference>
<dbReference type="AlphaFoldDB" id="A0A2W5N0N6"/>
<proteinExistence type="predicted"/>
<feature type="region of interest" description="Disordered" evidence="1">
    <location>
        <begin position="38"/>
        <end position="60"/>
    </location>
</feature>
<evidence type="ECO:0000313" key="2">
    <source>
        <dbReference type="EMBL" id="PZQ47022.1"/>
    </source>
</evidence>
<name>A0A2W5N0N6_RHOSU</name>
<sequence>MASTSVSPPIAWTSRVSSAVLPSRSTSDLTSMSISMSLSTFTSTSTSKSRSTSTSMSRSL</sequence>
<gene>
    <name evidence="2" type="ORF">DI556_18720</name>
</gene>
<dbReference type="Proteomes" id="UP000249185">
    <property type="component" value="Unassembled WGS sequence"/>
</dbReference>
<evidence type="ECO:0000256" key="1">
    <source>
        <dbReference type="SAM" id="MobiDB-lite"/>
    </source>
</evidence>
<organism evidence="2 3">
    <name type="scientific">Rhodovulum sulfidophilum</name>
    <name type="common">Rhodobacter sulfidophilus</name>
    <dbReference type="NCBI Taxonomy" id="35806"/>
    <lineage>
        <taxon>Bacteria</taxon>
        <taxon>Pseudomonadati</taxon>
        <taxon>Pseudomonadota</taxon>
        <taxon>Alphaproteobacteria</taxon>
        <taxon>Rhodobacterales</taxon>
        <taxon>Paracoccaceae</taxon>
        <taxon>Rhodovulum</taxon>
    </lineage>
</organism>
<evidence type="ECO:0000313" key="3">
    <source>
        <dbReference type="Proteomes" id="UP000249185"/>
    </source>
</evidence>
<comment type="caution">
    <text evidence="2">The sequence shown here is derived from an EMBL/GenBank/DDBJ whole genome shotgun (WGS) entry which is preliminary data.</text>
</comment>